<dbReference type="RefSeq" id="WP_190403495.1">
    <property type="nucleotide sequence ID" value="NZ_JACJQB010000019.1"/>
</dbReference>
<comment type="caution">
    <text evidence="3">The sequence shown here is derived from an EMBL/GenBank/DDBJ whole genome shotgun (WGS) entry which is preliminary data.</text>
</comment>
<dbReference type="PANTHER" id="PTHR33619:SF3">
    <property type="entry name" value="POLYSACCHARIDE EXPORT PROTEIN GFCE-RELATED"/>
    <property type="match status" value="1"/>
</dbReference>
<dbReference type="Pfam" id="PF02563">
    <property type="entry name" value="Poly_export"/>
    <property type="match status" value="1"/>
</dbReference>
<evidence type="ECO:0000313" key="3">
    <source>
        <dbReference type="EMBL" id="MBD2188645.1"/>
    </source>
</evidence>
<organism evidence="3 4">
    <name type="scientific">Pseudanabaena mucicola FACHB-723</name>
    <dbReference type="NCBI Taxonomy" id="2692860"/>
    <lineage>
        <taxon>Bacteria</taxon>
        <taxon>Bacillati</taxon>
        <taxon>Cyanobacteriota</taxon>
        <taxon>Cyanophyceae</taxon>
        <taxon>Pseudanabaenales</taxon>
        <taxon>Pseudanabaenaceae</taxon>
        <taxon>Pseudanabaena</taxon>
    </lineage>
</organism>
<dbReference type="EMBL" id="JACJQB010000019">
    <property type="protein sequence ID" value="MBD2188645.1"/>
    <property type="molecule type" value="Genomic_DNA"/>
</dbReference>
<protein>
    <submittedName>
        <fullName evidence="3">Polysaccharide export protein</fullName>
    </submittedName>
</protein>
<accession>A0ABR7ZYQ2</accession>
<dbReference type="Gene3D" id="3.10.560.10">
    <property type="entry name" value="Outer membrane lipoprotein wza domain like"/>
    <property type="match status" value="1"/>
</dbReference>
<dbReference type="Gene3D" id="3.30.1950.10">
    <property type="entry name" value="wza like domain"/>
    <property type="match status" value="1"/>
</dbReference>
<reference evidence="3 4" key="1">
    <citation type="journal article" date="2020" name="ISME J.">
        <title>Comparative genomics reveals insights into cyanobacterial evolution and habitat adaptation.</title>
        <authorList>
            <person name="Chen M.Y."/>
            <person name="Teng W.K."/>
            <person name="Zhao L."/>
            <person name="Hu C.X."/>
            <person name="Zhou Y.K."/>
            <person name="Han B.P."/>
            <person name="Song L.R."/>
            <person name="Shu W.S."/>
        </authorList>
    </citation>
    <scope>NUCLEOTIDE SEQUENCE [LARGE SCALE GENOMIC DNA]</scope>
    <source>
        <strain evidence="3 4">FACHB-723</strain>
    </source>
</reference>
<keyword evidence="1" id="KW-0732">Signal</keyword>
<dbReference type="Proteomes" id="UP000642094">
    <property type="component" value="Unassembled WGS sequence"/>
</dbReference>
<dbReference type="PANTHER" id="PTHR33619">
    <property type="entry name" value="POLYSACCHARIDE EXPORT PROTEIN GFCE-RELATED"/>
    <property type="match status" value="1"/>
</dbReference>
<name>A0ABR7ZYQ2_9CYAN</name>
<dbReference type="InterPro" id="IPR049712">
    <property type="entry name" value="Poly_export"/>
</dbReference>
<dbReference type="InterPro" id="IPR003715">
    <property type="entry name" value="Poly_export_N"/>
</dbReference>
<evidence type="ECO:0000259" key="2">
    <source>
        <dbReference type="Pfam" id="PF02563"/>
    </source>
</evidence>
<sequence length="363" mass="39273">MVQSSDLKRKIADKFWGVTILTIVAIAIPNHQPVNALPLSPGDRIRLLIPEGELFNGVYEVNTDGTITIPYLAPLPVVGLEIADVQSLIKTQLIKQKYFQPQFLQVSVTPLALAPVAVNVSGETFQTGRVLINNRSAEVRAQQLTQSSGDYAPDRFLTTALRGAGGVTPTADVTQITVIRQDQKLTVDLLGVFTGEPVEDLPLVAGDIIIVPKRETIDPRIVRPSQITPPGITVFISNLSKPADSNSQSGINKDSTGFPYGSRFSQAVFAANCVGGTTPTNTPRRAVLIRTDRATGETFAIDRAVEDLVRNSKDQPTNPFLMPQDSIACYDSTVTEVRDVLGFIGDILNPIKLIRDIFGGSNQ</sequence>
<proteinExistence type="predicted"/>
<gene>
    <name evidence="3" type="ORF">H6F41_10865</name>
</gene>
<evidence type="ECO:0000313" key="4">
    <source>
        <dbReference type="Proteomes" id="UP000642094"/>
    </source>
</evidence>
<feature type="domain" description="Polysaccharide export protein N-terminal" evidence="2">
    <location>
        <begin position="37"/>
        <end position="108"/>
    </location>
</feature>
<evidence type="ECO:0000256" key="1">
    <source>
        <dbReference type="ARBA" id="ARBA00022729"/>
    </source>
</evidence>
<keyword evidence="4" id="KW-1185">Reference proteome</keyword>